<dbReference type="eggNOG" id="KOG0646">
    <property type="taxonomic scope" value="Eukaryota"/>
</dbReference>
<feature type="coiled-coil region" evidence="7">
    <location>
        <begin position="455"/>
        <end position="482"/>
    </location>
</feature>
<name>M3AQJ1_PSEFD</name>
<evidence type="ECO:0000313" key="9">
    <source>
        <dbReference type="EMBL" id="EME86876.1"/>
    </source>
</evidence>
<dbReference type="PANTHER" id="PTHR18763">
    <property type="entry name" value="WD-REPEAT PROTEIN 18"/>
    <property type="match status" value="1"/>
</dbReference>
<evidence type="ECO:0000256" key="5">
    <source>
        <dbReference type="PROSITE-ProRule" id="PRU00221"/>
    </source>
</evidence>
<keyword evidence="6" id="KW-0698">rRNA processing</keyword>
<evidence type="ECO:0000256" key="2">
    <source>
        <dbReference type="ARBA" id="ARBA00010143"/>
    </source>
</evidence>
<evidence type="ECO:0000256" key="8">
    <source>
        <dbReference type="SAM" id="MobiDB-lite"/>
    </source>
</evidence>
<dbReference type="PANTHER" id="PTHR18763:SF0">
    <property type="entry name" value="WD REPEAT-CONTAINING PROTEIN 18"/>
    <property type="match status" value="1"/>
</dbReference>
<feature type="region of interest" description="Disordered" evidence="8">
    <location>
        <begin position="495"/>
        <end position="521"/>
    </location>
</feature>
<keyword evidence="7" id="KW-0175">Coiled coil</keyword>
<dbReference type="GeneID" id="19330816"/>
<dbReference type="PROSITE" id="PS50294">
    <property type="entry name" value="WD_REPEATS_REGION"/>
    <property type="match status" value="1"/>
</dbReference>
<sequence>MLSEHLVVSLGVPSKPPGTNLAPDAGIFVHEYQPLQQQRAGFTKSAAPPNGLAISDTHIFAAQHDTGVVHVYSRARGHQEAAVAFNERISCIALACHDAVLVLGTQQGRIVLWELCTGRQLTTNQAHLHAVTALAVDAPSNFLLSASHDATVHVWPLPALLSFATAHIAEPEPEPLSTFSSHHAAITALSVGHGASHANFAISFSRDRTCLVWDYRTNRILRTYLLSGIPSTAVLDAADRIVYVGYDDGNVQPLDLCASASRDLTAVQAGTDADAAVPVQASPNTLWSLPDASYGSVISMSASYDGTSIVTGHQSGHLLTWDVARGQASALGQRPFHAPISNLIFLPVTGFRGQHSSSKMIRIHEIVKPKFGALNASDSGRVPANYNMHVQLSTDLNAPISAFRENVTAPTFSAALLDDGVLELASWRKNGQQINAEAEAGEHDFMALDAPAQIERTTEQENADLKAQLRAMQNVQKKVLEKMTKLSDERRALLKKEQSRVAKKSANGRNGFSNEDDDSSD</sequence>
<gene>
    <name evidence="9" type="ORF">MYCFIDRAFT_132542</name>
</gene>
<proteinExistence type="inferred from homology"/>
<dbReference type="GO" id="GO:0120330">
    <property type="term" value="C:rixosome complex"/>
    <property type="evidence" value="ECO:0007669"/>
    <property type="project" value="UniProtKB-UniRule"/>
</dbReference>
<reference evidence="9 10" key="1">
    <citation type="journal article" date="2012" name="PLoS Pathog.">
        <title>Diverse lifestyles and strategies of plant pathogenesis encoded in the genomes of eighteen Dothideomycetes fungi.</title>
        <authorList>
            <person name="Ohm R.A."/>
            <person name="Feau N."/>
            <person name="Henrissat B."/>
            <person name="Schoch C.L."/>
            <person name="Horwitz B.A."/>
            <person name="Barry K.W."/>
            <person name="Condon B.J."/>
            <person name="Copeland A.C."/>
            <person name="Dhillon B."/>
            <person name="Glaser F."/>
            <person name="Hesse C.N."/>
            <person name="Kosti I."/>
            <person name="LaButti K."/>
            <person name="Lindquist E.A."/>
            <person name="Lucas S."/>
            <person name="Salamov A.A."/>
            <person name="Bradshaw R.E."/>
            <person name="Ciuffetti L."/>
            <person name="Hamelin R.C."/>
            <person name="Kema G.H.J."/>
            <person name="Lawrence C."/>
            <person name="Scott J.A."/>
            <person name="Spatafora J.W."/>
            <person name="Turgeon B.G."/>
            <person name="de Wit P.J.G.M."/>
            <person name="Zhong S."/>
            <person name="Goodwin S.B."/>
            <person name="Grigoriev I.V."/>
        </authorList>
    </citation>
    <scope>NUCLEOTIDE SEQUENCE [LARGE SCALE GENOMIC DNA]</scope>
    <source>
        <strain evidence="9 10">CIRAD86</strain>
    </source>
</reference>
<keyword evidence="4" id="KW-0677">Repeat</keyword>
<accession>M3AQJ1</accession>
<dbReference type="InterPro" id="IPR011047">
    <property type="entry name" value="Quinoprotein_ADH-like_sf"/>
</dbReference>
<dbReference type="KEGG" id="pfj:MYCFIDRAFT_132542"/>
<keyword evidence="6" id="KW-0539">Nucleus</keyword>
<dbReference type="OrthoDB" id="756370at2759"/>
<dbReference type="RefSeq" id="XP_007924002.1">
    <property type="nucleotide sequence ID" value="XM_007925811.1"/>
</dbReference>
<evidence type="ECO:0000256" key="6">
    <source>
        <dbReference type="RuleBase" id="RU369067"/>
    </source>
</evidence>
<evidence type="ECO:0000256" key="1">
    <source>
        <dbReference type="ARBA" id="ARBA00002355"/>
    </source>
</evidence>
<dbReference type="HOGENOM" id="CLU_025946_1_0_1"/>
<dbReference type="InterPro" id="IPR015943">
    <property type="entry name" value="WD40/YVTN_repeat-like_dom_sf"/>
</dbReference>
<dbReference type="VEuPathDB" id="FungiDB:MYCFIDRAFT_132542"/>
<dbReference type="AlphaFoldDB" id="M3AQJ1"/>
<dbReference type="Pfam" id="PF00400">
    <property type="entry name" value="WD40"/>
    <property type="match status" value="2"/>
</dbReference>
<protein>
    <recommendedName>
        <fullName evidence="6">Pre-rRNA-processing protein IPI3</fullName>
    </recommendedName>
</protein>
<dbReference type="InterPro" id="IPR045227">
    <property type="entry name" value="WDR18/Ipi3/RID3"/>
</dbReference>
<evidence type="ECO:0000256" key="4">
    <source>
        <dbReference type="ARBA" id="ARBA00022737"/>
    </source>
</evidence>
<keyword evidence="3 5" id="KW-0853">WD repeat</keyword>
<dbReference type="PROSITE" id="PS50082">
    <property type="entry name" value="WD_REPEATS_2"/>
    <property type="match status" value="2"/>
</dbReference>
<organism evidence="9 10">
    <name type="scientific">Pseudocercospora fijiensis (strain CIRAD86)</name>
    <name type="common">Black leaf streak disease fungus</name>
    <name type="synonym">Mycosphaerella fijiensis</name>
    <dbReference type="NCBI Taxonomy" id="383855"/>
    <lineage>
        <taxon>Eukaryota</taxon>
        <taxon>Fungi</taxon>
        <taxon>Dikarya</taxon>
        <taxon>Ascomycota</taxon>
        <taxon>Pezizomycotina</taxon>
        <taxon>Dothideomycetes</taxon>
        <taxon>Dothideomycetidae</taxon>
        <taxon>Mycosphaerellales</taxon>
        <taxon>Mycosphaerellaceae</taxon>
        <taxon>Pseudocercospora</taxon>
    </lineage>
</organism>
<dbReference type="SMART" id="SM00320">
    <property type="entry name" value="WD40"/>
    <property type="match status" value="4"/>
</dbReference>
<dbReference type="FunFam" id="2.130.10.10:FF:000929">
    <property type="entry name" value="Ribosomal assembly complex component Ipi3"/>
    <property type="match status" value="1"/>
</dbReference>
<evidence type="ECO:0000256" key="3">
    <source>
        <dbReference type="ARBA" id="ARBA00022574"/>
    </source>
</evidence>
<evidence type="ECO:0000313" key="10">
    <source>
        <dbReference type="Proteomes" id="UP000016932"/>
    </source>
</evidence>
<dbReference type="GO" id="GO:0006261">
    <property type="term" value="P:DNA-templated DNA replication"/>
    <property type="evidence" value="ECO:0007669"/>
    <property type="project" value="TreeGrafter"/>
</dbReference>
<comment type="subunit">
    <text evidence="6">Component of the RIX1 complex, composed of IPI1, RIX1/IPI2 and IPI3 in a 1:2:2 stoichiometry. The complex interacts (via RIX1) with MDN1 (via its hexameric AAA ATPase ring) and the pre-60S ribosome particles.</text>
</comment>
<comment type="subcellular location">
    <subcellularLocation>
        <location evidence="6">Nucleus</location>
    </subcellularLocation>
</comment>
<dbReference type="Proteomes" id="UP000016932">
    <property type="component" value="Unassembled WGS sequence"/>
</dbReference>
<dbReference type="SUPFAM" id="SSF50998">
    <property type="entry name" value="Quinoprotein alcohol dehydrogenase-like"/>
    <property type="match status" value="1"/>
</dbReference>
<dbReference type="GO" id="GO:0006364">
    <property type="term" value="P:rRNA processing"/>
    <property type="evidence" value="ECO:0007669"/>
    <property type="project" value="UniProtKB-UniRule"/>
</dbReference>
<dbReference type="GO" id="GO:0005656">
    <property type="term" value="C:nuclear pre-replicative complex"/>
    <property type="evidence" value="ECO:0007669"/>
    <property type="project" value="TreeGrafter"/>
</dbReference>
<dbReference type="InterPro" id="IPR001680">
    <property type="entry name" value="WD40_rpt"/>
</dbReference>
<dbReference type="Gene3D" id="2.130.10.10">
    <property type="entry name" value="YVTN repeat-like/Quinoprotein amine dehydrogenase"/>
    <property type="match status" value="2"/>
</dbReference>
<dbReference type="EMBL" id="KB446556">
    <property type="protein sequence ID" value="EME86876.1"/>
    <property type="molecule type" value="Genomic_DNA"/>
</dbReference>
<comment type="similarity">
    <text evidence="2 6">Belongs to the WD repeat IPI3/WDR18 family.</text>
</comment>
<dbReference type="STRING" id="383855.M3AQJ1"/>
<feature type="repeat" description="WD" evidence="5">
    <location>
        <begin position="124"/>
        <end position="155"/>
    </location>
</feature>
<comment type="function">
    <text evidence="1 6">Component of the RIX1 complex required for processing of ITS2 sequences from 35S pre-rRNA.</text>
</comment>
<evidence type="ECO:0000256" key="7">
    <source>
        <dbReference type="SAM" id="Coils"/>
    </source>
</evidence>
<keyword evidence="10" id="KW-1185">Reference proteome</keyword>
<feature type="repeat" description="WD" evidence="5">
    <location>
        <begin position="179"/>
        <end position="223"/>
    </location>
</feature>